<keyword evidence="15" id="KW-1185">Reference proteome</keyword>
<dbReference type="Pfam" id="PF02872">
    <property type="entry name" value="5_nucleotid_C"/>
    <property type="match status" value="1"/>
</dbReference>
<dbReference type="PROSITE" id="PS51318">
    <property type="entry name" value="TAT"/>
    <property type="match status" value="1"/>
</dbReference>
<evidence type="ECO:0000256" key="8">
    <source>
        <dbReference type="ARBA" id="ARBA00022741"/>
    </source>
</evidence>
<evidence type="ECO:0000256" key="4">
    <source>
        <dbReference type="ARBA" id="ARBA00004196"/>
    </source>
</evidence>
<protein>
    <submittedName>
        <fullName evidence="14">5'-nucleotidase C-terminal domain-containing protein</fullName>
    </submittedName>
</protein>
<dbReference type="Gene3D" id="3.90.780.10">
    <property type="entry name" value="5'-Nucleotidase, C-terminal domain"/>
    <property type="match status" value="1"/>
</dbReference>
<dbReference type="RefSeq" id="WP_331218813.1">
    <property type="nucleotide sequence ID" value="NZ_JAZGQK010000051.1"/>
</dbReference>
<evidence type="ECO:0000256" key="10">
    <source>
        <dbReference type="ARBA" id="ARBA00023268"/>
    </source>
</evidence>
<evidence type="ECO:0000256" key="11">
    <source>
        <dbReference type="RuleBase" id="RU362119"/>
    </source>
</evidence>
<dbReference type="Pfam" id="PF00149">
    <property type="entry name" value="Metallophos"/>
    <property type="match status" value="1"/>
</dbReference>
<reference evidence="14 15" key="1">
    <citation type="submission" date="2024-01" db="EMBL/GenBank/DDBJ databases">
        <title>Genome insights into Plantactinospora sonchi sp. nov.</title>
        <authorList>
            <person name="Wang L."/>
        </authorList>
    </citation>
    <scope>NUCLEOTIDE SEQUENCE [LARGE SCALE GENOMIC DNA]</scope>
    <source>
        <strain evidence="14 15">NEAU-QY2</strain>
    </source>
</reference>
<evidence type="ECO:0000259" key="12">
    <source>
        <dbReference type="Pfam" id="PF00149"/>
    </source>
</evidence>
<dbReference type="InterPro" id="IPR006179">
    <property type="entry name" value="5_nucleotidase/apyrase"/>
</dbReference>
<evidence type="ECO:0000259" key="13">
    <source>
        <dbReference type="Pfam" id="PF02872"/>
    </source>
</evidence>
<accession>A0ABU7S5N0</accession>
<feature type="domain" description="Calcineurin-like phosphoesterase" evidence="12">
    <location>
        <begin position="44"/>
        <end position="289"/>
    </location>
</feature>
<comment type="cofactor">
    <cofactor evidence="3">
        <name>a divalent metal cation</name>
        <dbReference type="ChEBI" id="CHEBI:60240"/>
    </cofactor>
</comment>
<dbReference type="PANTHER" id="PTHR11575:SF6">
    <property type="entry name" value="2',3'-CYCLIC-NUCLEOTIDE 2'-PHOSPHODIESTERASE_3'-NUCLEOTIDASE"/>
    <property type="match status" value="1"/>
</dbReference>
<dbReference type="InterPro" id="IPR029052">
    <property type="entry name" value="Metallo-depent_PP-like"/>
</dbReference>
<dbReference type="PRINTS" id="PR01607">
    <property type="entry name" value="APYRASEFAMLY"/>
</dbReference>
<dbReference type="SUPFAM" id="SSF55816">
    <property type="entry name" value="5'-nucleotidase (syn. UDP-sugar hydrolase), C-terminal domain"/>
    <property type="match status" value="1"/>
</dbReference>
<comment type="catalytic activity">
    <reaction evidence="1">
        <text>a ribonucleoside 3'-phosphate + H2O = a ribonucleoside + phosphate</text>
        <dbReference type="Rhea" id="RHEA:10144"/>
        <dbReference type="ChEBI" id="CHEBI:13197"/>
        <dbReference type="ChEBI" id="CHEBI:15377"/>
        <dbReference type="ChEBI" id="CHEBI:18254"/>
        <dbReference type="ChEBI" id="CHEBI:43474"/>
        <dbReference type="EC" id="3.1.3.6"/>
    </reaction>
</comment>
<evidence type="ECO:0000256" key="1">
    <source>
        <dbReference type="ARBA" id="ARBA00000527"/>
    </source>
</evidence>
<keyword evidence="10" id="KW-0511">Multifunctional enzyme</keyword>
<keyword evidence="7 11" id="KW-0732">Signal</keyword>
<proteinExistence type="inferred from homology"/>
<dbReference type="SUPFAM" id="SSF56300">
    <property type="entry name" value="Metallo-dependent phosphatases"/>
    <property type="match status" value="1"/>
</dbReference>
<evidence type="ECO:0000313" key="15">
    <source>
        <dbReference type="Proteomes" id="UP001332243"/>
    </source>
</evidence>
<evidence type="ECO:0000256" key="6">
    <source>
        <dbReference type="ARBA" id="ARBA00022723"/>
    </source>
</evidence>
<keyword evidence="8 11" id="KW-0547">Nucleotide-binding</keyword>
<dbReference type="EMBL" id="JAZGQK010000051">
    <property type="protein sequence ID" value="MEE6264022.1"/>
    <property type="molecule type" value="Genomic_DNA"/>
</dbReference>
<comment type="catalytic activity">
    <reaction evidence="2">
        <text>a nucleoside 2',3'-cyclic phosphate + H2O = a nucleoside 3'-phosphate + H(+)</text>
        <dbReference type="Rhea" id="RHEA:19621"/>
        <dbReference type="ChEBI" id="CHEBI:15377"/>
        <dbReference type="ChEBI" id="CHEBI:15378"/>
        <dbReference type="ChEBI" id="CHEBI:66949"/>
        <dbReference type="ChEBI" id="CHEBI:66954"/>
        <dbReference type="EC" id="3.1.4.16"/>
    </reaction>
</comment>
<dbReference type="InterPro" id="IPR006146">
    <property type="entry name" value="5'-Nucleotdase_CS"/>
</dbReference>
<feature type="chain" id="PRO_5045005956" evidence="11">
    <location>
        <begin position="28"/>
        <end position="596"/>
    </location>
</feature>
<organism evidence="14 15">
    <name type="scientific">Plantactinospora sonchi</name>
    <dbReference type="NCBI Taxonomy" id="1544735"/>
    <lineage>
        <taxon>Bacteria</taxon>
        <taxon>Bacillati</taxon>
        <taxon>Actinomycetota</taxon>
        <taxon>Actinomycetes</taxon>
        <taxon>Micromonosporales</taxon>
        <taxon>Micromonosporaceae</taxon>
        <taxon>Plantactinospora</taxon>
    </lineage>
</organism>
<keyword evidence="9 11" id="KW-0378">Hydrolase</keyword>
<dbReference type="InterPro" id="IPR008334">
    <property type="entry name" value="5'-Nucleotdase_C"/>
</dbReference>
<dbReference type="Gene3D" id="3.60.21.10">
    <property type="match status" value="1"/>
</dbReference>
<dbReference type="PROSITE" id="PS00786">
    <property type="entry name" value="5_NUCLEOTIDASE_2"/>
    <property type="match status" value="1"/>
</dbReference>
<evidence type="ECO:0000256" key="5">
    <source>
        <dbReference type="ARBA" id="ARBA00006654"/>
    </source>
</evidence>
<dbReference type="PANTHER" id="PTHR11575">
    <property type="entry name" value="5'-NUCLEOTIDASE-RELATED"/>
    <property type="match status" value="1"/>
</dbReference>
<dbReference type="InterPro" id="IPR036907">
    <property type="entry name" value="5'-Nucleotdase_C_sf"/>
</dbReference>
<feature type="signal peptide" evidence="11">
    <location>
        <begin position="1"/>
        <end position="27"/>
    </location>
</feature>
<evidence type="ECO:0000256" key="3">
    <source>
        <dbReference type="ARBA" id="ARBA00001968"/>
    </source>
</evidence>
<evidence type="ECO:0000313" key="14">
    <source>
        <dbReference type="EMBL" id="MEE6264022.1"/>
    </source>
</evidence>
<comment type="subcellular location">
    <subcellularLocation>
        <location evidence="4">Cell envelope</location>
    </subcellularLocation>
</comment>
<name>A0ABU7S5N0_9ACTN</name>
<evidence type="ECO:0000256" key="2">
    <source>
        <dbReference type="ARBA" id="ARBA00001730"/>
    </source>
</evidence>
<dbReference type="Proteomes" id="UP001332243">
    <property type="component" value="Unassembled WGS sequence"/>
</dbReference>
<dbReference type="CDD" id="cd07410">
    <property type="entry name" value="MPP_CpdB_N"/>
    <property type="match status" value="1"/>
</dbReference>
<comment type="caution">
    <text evidence="14">The sequence shown here is derived from an EMBL/GenBank/DDBJ whole genome shotgun (WGS) entry which is preliminary data.</text>
</comment>
<sequence length="596" mass="65112">MSPLTGPSRRQVLAVAAAAATAPLVAAAPAQAHRATRPKTYDLTVLGTSDTHGNVYNWDYYRDAEYDDSAHNDVGVAKLASLVKQIRAERRDRPTLVLDAGDTIQGTSLATYYAKQEPITETGETHPMARAMNVLDYDAVTLGNHEFNYGLPLLDRWIRQLGFPALAANAVNEKTGKPAFTPYVIKKVSLGHGAPTLRVGILGLTNPGVAIWDRGHVEGKLRFEDMVATAARWVPVLRQRGADIVLISAHGGDSGTSSYGPELPNENPSALIAEQVPGIDAILFGHAHNEVVERFVVNRVTGERVLMSEPSKWGQRLTRMDFTLEREHGRWRITGKRATMLNTNTVAEDPKVLAAVRRQHNKTVAYVNQVVATSAVELSAAESRYKDTPILDYINKVQTDVVTAALAGGQYAGLPVLSIAAPFSRTAVFPAGDVRIKDVAGLYIYDNTLEAVVLSGAEVRAYLEYSAKYFRTVGPGAPVDPEQISDPAVPDYNYDTISGVDYDIDISRPVGQRITRLVQPGTDTPVVDTDQFVVAVNNYRRSGGGNFPGIVKTQVYNEQQEIRQLLIDWAQAKGSIDPADFFQPNWRLVREGVPVF</sequence>
<evidence type="ECO:0000256" key="9">
    <source>
        <dbReference type="ARBA" id="ARBA00022801"/>
    </source>
</evidence>
<dbReference type="InterPro" id="IPR041827">
    <property type="entry name" value="CpdB_N"/>
</dbReference>
<gene>
    <name evidence="14" type="ORF">V1633_36800</name>
</gene>
<evidence type="ECO:0000256" key="7">
    <source>
        <dbReference type="ARBA" id="ARBA00022729"/>
    </source>
</evidence>
<keyword evidence="6" id="KW-0479">Metal-binding</keyword>
<comment type="similarity">
    <text evidence="5 11">Belongs to the 5'-nucleotidase family.</text>
</comment>
<dbReference type="InterPro" id="IPR004843">
    <property type="entry name" value="Calcineurin-like_PHP"/>
</dbReference>
<dbReference type="InterPro" id="IPR006311">
    <property type="entry name" value="TAT_signal"/>
</dbReference>
<feature type="domain" description="5'-Nucleotidase C-terminal" evidence="13">
    <location>
        <begin position="370"/>
        <end position="548"/>
    </location>
</feature>